<dbReference type="SUPFAM" id="SSF51569">
    <property type="entry name" value="Aldolase"/>
    <property type="match status" value="2"/>
</dbReference>
<dbReference type="PANTHER" id="PTHR11627">
    <property type="entry name" value="FRUCTOSE-BISPHOSPHATE ALDOLASE"/>
    <property type="match status" value="1"/>
</dbReference>
<evidence type="ECO:0000256" key="1">
    <source>
        <dbReference type="ARBA" id="ARBA00004714"/>
    </source>
</evidence>
<comment type="pathway">
    <text evidence="1">Carbohydrate degradation; glycolysis; D-glyceraldehyde 3-phosphate and glycerone phosphate from D-glucose: step 4/4.</text>
</comment>
<proteinExistence type="inferred from homology"/>
<evidence type="ECO:0000256" key="3">
    <source>
        <dbReference type="ARBA" id="ARBA00013068"/>
    </source>
</evidence>
<dbReference type="RefSeq" id="XP_012938569.1">
    <property type="nucleotide sequence ID" value="XM_013083115.1"/>
</dbReference>
<sequence length="494" mass="53882">MKYIKATPDHSQSSDGVNKQTNGGRGDDDGDEKDCNNQDNSPSSLRDTDDDDAKDDNKNAKDVNNDGSTEITRRTKRRTRKKAASEEGPERRFVELLCPEVGIKLRDRVKELTEPGKGVLDISDDDLALAGLETSEDPKIMEENKQRHLNLYLSAGKQLCFYVSGLLVTPDMLNFRSGKARRYVLAFDHMAIRFGVKVDKGQQPLAGTYDEPVTEGLDGLDETCAGLRELGVVFAYWSCLFKLSRTTPSIQAIMANCNTVALFANTCQKAGLVPIASIELDAGHDHDLLMIRLAFEEVLAFLMKAMTDHHVYIEGLIIRFKALVAAPVRNRLMGVAGATVPPWAQSAGQSPAQSDGQSEGQCAGPRGDQMVSEPVLNPKLVRAARRAGCTLKAMRRSLPPALGGVMLANDKTLESSTTVLDRLHKSTGGQPFPLSFCYSRVIQEGVLSAWNGREENLETACNLLVKRAKICSLSAMGQFSDPNGCVFITNVSSV</sequence>
<evidence type="ECO:0000256" key="6">
    <source>
        <dbReference type="SAM" id="MobiDB-lite"/>
    </source>
</evidence>
<accession>A0ABM1A0W7</accession>
<feature type="compositionally biased region" description="Polar residues" evidence="6">
    <location>
        <begin position="9"/>
        <end position="22"/>
    </location>
</feature>
<evidence type="ECO:0000256" key="2">
    <source>
        <dbReference type="ARBA" id="ARBA00010387"/>
    </source>
</evidence>
<feature type="compositionally biased region" description="Basic and acidic residues" evidence="6">
    <location>
        <begin position="55"/>
        <end position="64"/>
    </location>
</feature>
<keyword evidence="7" id="KW-1185">Reference proteome</keyword>
<comment type="similarity">
    <text evidence="2">Belongs to the class I fructose-bisphosphate aldolase family.</text>
</comment>
<dbReference type="InterPro" id="IPR013785">
    <property type="entry name" value="Aldolase_TIM"/>
</dbReference>
<keyword evidence="4" id="KW-0324">Glycolysis</keyword>
<name>A0ABM1A0W7_APLCA</name>
<feature type="compositionally biased region" description="Polar residues" evidence="6">
    <location>
        <begin position="346"/>
        <end position="360"/>
    </location>
</feature>
<feature type="region of interest" description="Disordered" evidence="6">
    <location>
        <begin position="344"/>
        <end position="372"/>
    </location>
</feature>
<keyword evidence="5" id="KW-0456">Lyase</keyword>
<gene>
    <name evidence="8" type="primary">LOC101847497</name>
</gene>
<dbReference type="Pfam" id="PF00274">
    <property type="entry name" value="Glycolytic"/>
    <property type="match status" value="2"/>
</dbReference>
<reference evidence="8" key="1">
    <citation type="submission" date="2025-08" db="UniProtKB">
        <authorList>
            <consortium name="RefSeq"/>
        </authorList>
    </citation>
    <scope>IDENTIFICATION</scope>
</reference>
<dbReference type="GeneID" id="101847497"/>
<dbReference type="Gene3D" id="3.20.20.70">
    <property type="entry name" value="Aldolase class I"/>
    <property type="match status" value="1"/>
</dbReference>
<dbReference type="Proteomes" id="UP000694888">
    <property type="component" value="Unplaced"/>
</dbReference>
<evidence type="ECO:0000256" key="4">
    <source>
        <dbReference type="ARBA" id="ARBA00023152"/>
    </source>
</evidence>
<dbReference type="InterPro" id="IPR000741">
    <property type="entry name" value="FBA_I"/>
</dbReference>
<evidence type="ECO:0000256" key="5">
    <source>
        <dbReference type="ARBA" id="ARBA00023239"/>
    </source>
</evidence>
<evidence type="ECO:0000313" key="8">
    <source>
        <dbReference type="RefSeq" id="XP_012938569.1"/>
    </source>
</evidence>
<feature type="region of interest" description="Disordered" evidence="6">
    <location>
        <begin position="1"/>
        <end position="89"/>
    </location>
</feature>
<organism evidence="7 8">
    <name type="scientific">Aplysia californica</name>
    <name type="common">California sea hare</name>
    <dbReference type="NCBI Taxonomy" id="6500"/>
    <lineage>
        <taxon>Eukaryota</taxon>
        <taxon>Metazoa</taxon>
        <taxon>Spiralia</taxon>
        <taxon>Lophotrochozoa</taxon>
        <taxon>Mollusca</taxon>
        <taxon>Gastropoda</taxon>
        <taxon>Heterobranchia</taxon>
        <taxon>Euthyneura</taxon>
        <taxon>Tectipleura</taxon>
        <taxon>Aplysiida</taxon>
        <taxon>Aplysioidea</taxon>
        <taxon>Aplysiidae</taxon>
        <taxon>Aplysia</taxon>
    </lineage>
</organism>
<evidence type="ECO:0000313" key="7">
    <source>
        <dbReference type="Proteomes" id="UP000694888"/>
    </source>
</evidence>
<dbReference type="EC" id="4.1.2.13" evidence="3"/>
<protein>
    <recommendedName>
        <fullName evidence="3">fructose-bisphosphate aldolase</fullName>
        <ecNumber evidence="3">4.1.2.13</ecNumber>
    </recommendedName>
</protein>